<protein>
    <recommendedName>
        <fullName evidence="3">Abi-like protein</fullName>
    </recommendedName>
</protein>
<dbReference type="EMBL" id="BMOM01000054">
    <property type="protein sequence ID" value="GGM21855.1"/>
    <property type="molecule type" value="Genomic_DNA"/>
</dbReference>
<evidence type="ECO:0008006" key="3">
    <source>
        <dbReference type="Google" id="ProtNLM"/>
    </source>
</evidence>
<proteinExistence type="predicted"/>
<sequence length="154" mass="18051">MASRFGADWYDNPSLNRLLNNYGQLELRKGKDKLTKLGRSFSSGAIIAEQTFGFWTSLFGTNYEKVLWVPHARDLLPHALPSERDIKAIRIELKMIRDLRNRLAHHEPILMRHSLWSDYEVALKWLNWIAPEVEAWLKSSSVDRFPEVYKANRL</sequence>
<name>A0ABQ2H0W7_9DEIO</name>
<evidence type="ECO:0000313" key="1">
    <source>
        <dbReference type="EMBL" id="GGM21855.1"/>
    </source>
</evidence>
<reference evidence="2" key="1">
    <citation type="journal article" date="2019" name="Int. J. Syst. Evol. Microbiol.">
        <title>The Global Catalogue of Microorganisms (GCM) 10K type strain sequencing project: providing services to taxonomists for standard genome sequencing and annotation.</title>
        <authorList>
            <consortium name="The Broad Institute Genomics Platform"/>
            <consortium name="The Broad Institute Genome Sequencing Center for Infectious Disease"/>
            <person name="Wu L."/>
            <person name="Ma J."/>
        </authorList>
    </citation>
    <scope>NUCLEOTIDE SEQUENCE [LARGE SCALE GENOMIC DNA]</scope>
    <source>
        <strain evidence="2">JCM 15443</strain>
    </source>
</reference>
<dbReference type="Proteomes" id="UP000661918">
    <property type="component" value="Unassembled WGS sequence"/>
</dbReference>
<evidence type="ECO:0000313" key="2">
    <source>
        <dbReference type="Proteomes" id="UP000661918"/>
    </source>
</evidence>
<comment type="caution">
    <text evidence="1">The sequence shown here is derived from an EMBL/GenBank/DDBJ whole genome shotgun (WGS) entry which is preliminary data.</text>
</comment>
<organism evidence="1 2">
    <name type="scientific">Deinococcus aerophilus</name>
    <dbReference type="NCBI Taxonomy" id="522488"/>
    <lineage>
        <taxon>Bacteria</taxon>
        <taxon>Thermotogati</taxon>
        <taxon>Deinococcota</taxon>
        <taxon>Deinococci</taxon>
        <taxon>Deinococcales</taxon>
        <taxon>Deinococcaceae</taxon>
        <taxon>Deinococcus</taxon>
    </lineage>
</organism>
<accession>A0ABQ2H0W7</accession>
<gene>
    <name evidence="1" type="ORF">GCM10010841_32160</name>
</gene>
<keyword evidence="2" id="KW-1185">Reference proteome</keyword>